<feature type="transmembrane region" description="Helical" evidence="1">
    <location>
        <begin position="108"/>
        <end position="131"/>
    </location>
</feature>
<comment type="caution">
    <text evidence="2">The sequence shown here is derived from an EMBL/GenBank/DDBJ whole genome shotgun (WGS) entry which is preliminary data.</text>
</comment>
<dbReference type="Proteomes" id="UP000823674">
    <property type="component" value="Chromosome A09"/>
</dbReference>
<name>A0ABQ7LBW8_BRACM</name>
<feature type="non-terminal residue" evidence="2">
    <location>
        <position position="1"/>
    </location>
</feature>
<keyword evidence="1" id="KW-0812">Transmembrane</keyword>
<organism evidence="2 3">
    <name type="scientific">Brassica rapa subsp. trilocularis</name>
    <dbReference type="NCBI Taxonomy" id="1813537"/>
    <lineage>
        <taxon>Eukaryota</taxon>
        <taxon>Viridiplantae</taxon>
        <taxon>Streptophyta</taxon>
        <taxon>Embryophyta</taxon>
        <taxon>Tracheophyta</taxon>
        <taxon>Spermatophyta</taxon>
        <taxon>Magnoliopsida</taxon>
        <taxon>eudicotyledons</taxon>
        <taxon>Gunneridae</taxon>
        <taxon>Pentapetalae</taxon>
        <taxon>rosids</taxon>
        <taxon>malvids</taxon>
        <taxon>Brassicales</taxon>
        <taxon>Brassicaceae</taxon>
        <taxon>Brassiceae</taxon>
        <taxon>Brassica</taxon>
    </lineage>
</organism>
<evidence type="ECO:0000256" key="1">
    <source>
        <dbReference type="SAM" id="Phobius"/>
    </source>
</evidence>
<accession>A0ABQ7LBW8</accession>
<evidence type="ECO:0000313" key="2">
    <source>
        <dbReference type="EMBL" id="KAG5384062.1"/>
    </source>
</evidence>
<gene>
    <name evidence="2" type="primary">A09p033730.1_BraROA</name>
    <name evidence="2" type="ORF">IGI04_035532</name>
</gene>
<dbReference type="EMBL" id="JADBGQ010000008">
    <property type="protein sequence ID" value="KAG5384062.1"/>
    <property type="molecule type" value="Genomic_DNA"/>
</dbReference>
<keyword evidence="1" id="KW-0472">Membrane</keyword>
<sequence>CRAFFDCYGVWDGAVMVKLTVDPRGMSLFRWCRLAADWRIFAVSFSRVIRLDLVQLASVCGSWWVSPTRFCSENSDLLVLFLLFRSPMLSVLTCASLWCWWVHGCARFGAFIFLMVSFVPSQTLGCLSSVMVRVVCFRLWFFFLWSLSQCTLCFLALMDLGIGVGWSSMVHSVACGT</sequence>
<keyword evidence="1" id="KW-1133">Transmembrane helix</keyword>
<reference evidence="2 3" key="1">
    <citation type="submission" date="2021-03" db="EMBL/GenBank/DDBJ databases">
        <authorList>
            <person name="King G.J."/>
            <person name="Bancroft I."/>
            <person name="Baten A."/>
            <person name="Bloomfield J."/>
            <person name="Borpatragohain P."/>
            <person name="He Z."/>
            <person name="Irish N."/>
            <person name="Irwin J."/>
            <person name="Liu K."/>
            <person name="Mauleon R.P."/>
            <person name="Moore J."/>
            <person name="Morris R."/>
            <person name="Ostergaard L."/>
            <person name="Wang B."/>
            <person name="Wells R."/>
        </authorList>
    </citation>
    <scope>NUCLEOTIDE SEQUENCE [LARGE SCALE GENOMIC DNA]</scope>
    <source>
        <strain evidence="2">R-o-18</strain>
        <tissue evidence="2">Leaf</tissue>
    </source>
</reference>
<protein>
    <submittedName>
        <fullName evidence="2">Uncharacterized protein</fullName>
    </submittedName>
</protein>
<feature type="transmembrane region" description="Helical" evidence="1">
    <location>
        <begin position="77"/>
        <end position="101"/>
    </location>
</feature>
<feature type="transmembrane region" description="Helical" evidence="1">
    <location>
        <begin position="137"/>
        <end position="158"/>
    </location>
</feature>
<keyword evidence="3" id="KW-1185">Reference proteome</keyword>
<evidence type="ECO:0000313" key="3">
    <source>
        <dbReference type="Proteomes" id="UP000823674"/>
    </source>
</evidence>
<proteinExistence type="predicted"/>